<dbReference type="AlphaFoldDB" id="A0AA86TFB9"/>
<dbReference type="EMBL" id="CAXDID020000352">
    <property type="protein sequence ID" value="CAL6081425.1"/>
    <property type="molecule type" value="Genomic_DNA"/>
</dbReference>
<reference evidence="1" key="1">
    <citation type="submission" date="2023-06" db="EMBL/GenBank/DDBJ databases">
        <authorList>
            <person name="Kurt Z."/>
        </authorList>
    </citation>
    <scope>NUCLEOTIDE SEQUENCE</scope>
</reference>
<reference evidence="2 3" key="2">
    <citation type="submission" date="2024-07" db="EMBL/GenBank/DDBJ databases">
        <authorList>
            <person name="Akdeniz Z."/>
        </authorList>
    </citation>
    <scope>NUCLEOTIDE SEQUENCE [LARGE SCALE GENOMIC DNA]</scope>
</reference>
<evidence type="ECO:0000313" key="2">
    <source>
        <dbReference type="EMBL" id="CAL6081425.1"/>
    </source>
</evidence>
<name>A0AA86TFB9_9EUKA</name>
<dbReference type="EMBL" id="CATOUU010000077">
    <property type="protein sequence ID" value="CAI9915806.1"/>
    <property type="molecule type" value="Genomic_DNA"/>
</dbReference>
<accession>A0AA86TFB9</accession>
<comment type="caution">
    <text evidence="1">The sequence shown here is derived from an EMBL/GenBank/DDBJ whole genome shotgun (WGS) entry which is preliminary data.</text>
</comment>
<organism evidence="1">
    <name type="scientific">Hexamita inflata</name>
    <dbReference type="NCBI Taxonomy" id="28002"/>
    <lineage>
        <taxon>Eukaryota</taxon>
        <taxon>Metamonada</taxon>
        <taxon>Diplomonadida</taxon>
        <taxon>Hexamitidae</taxon>
        <taxon>Hexamitinae</taxon>
        <taxon>Hexamita</taxon>
    </lineage>
</organism>
<dbReference type="Proteomes" id="UP001642409">
    <property type="component" value="Unassembled WGS sequence"/>
</dbReference>
<evidence type="ECO:0000313" key="1">
    <source>
        <dbReference type="EMBL" id="CAI9915806.1"/>
    </source>
</evidence>
<keyword evidence="3" id="KW-1185">Reference proteome</keyword>
<gene>
    <name evidence="1" type="ORF">HINF_LOCUS3451</name>
    <name evidence="2" type="ORF">HINF_LOCUS60339</name>
</gene>
<proteinExistence type="predicted"/>
<sequence length="102" mass="10969">MQRNAQRHVTPDTYVALTNQAVLPAPPSSEPEVSSLIKQKAPANATKLKVSLEPSTAFVRIVGPISSKLQPVTDLQAVILLVTSALMIQNSIQQLKNALRAD</sequence>
<evidence type="ECO:0000313" key="3">
    <source>
        <dbReference type="Proteomes" id="UP001642409"/>
    </source>
</evidence>
<protein>
    <submittedName>
        <fullName evidence="2">Hypothetical_protein</fullName>
    </submittedName>
</protein>